<dbReference type="PANTHER" id="PTHR33988">
    <property type="entry name" value="ENDORIBONUCLEASE MAZF-RELATED"/>
    <property type="match status" value="1"/>
</dbReference>
<dbReference type="InterPro" id="IPR003477">
    <property type="entry name" value="PemK-like"/>
</dbReference>
<dbReference type="NCBIfam" id="NF007386">
    <property type="entry name" value="PRK09907.1"/>
    <property type="match status" value="1"/>
</dbReference>
<dbReference type="GO" id="GO:0003677">
    <property type="term" value="F:DNA binding"/>
    <property type="evidence" value="ECO:0007669"/>
    <property type="project" value="InterPro"/>
</dbReference>
<sequence length="111" mass="12163">MYVPDRGHIVWLNFNPQTGHEQAGHRPALVLSPASYNGKTGLALFCPISNKIKGYPFEVMIKGHTSISGVALADQVKNLDWRARGLKFAASVDESILEDVIAKFEALLRSA</sequence>
<organism evidence="1 2">
    <name type="scientific">Desulfonatronospira thiodismutans ASO3-1</name>
    <dbReference type="NCBI Taxonomy" id="555779"/>
    <lineage>
        <taxon>Bacteria</taxon>
        <taxon>Pseudomonadati</taxon>
        <taxon>Thermodesulfobacteriota</taxon>
        <taxon>Desulfovibrionia</taxon>
        <taxon>Desulfovibrionales</taxon>
        <taxon>Desulfonatronovibrionaceae</taxon>
        <taxon>Desulfonatronospira</taxon>
    </lineage>
</organism>
<gene>
    <name evidence="1" type="ORF">Dthio_PD0747</name>
</gene>
<dbReference type="PANTHER" id="PTHR33988:SF3">
    <property type="entry name" value="ENDORIBONUCLEASE TOXIN CHPB-RELATED"/>
    <property type="match status" value="1"/>
</dbReference>
<dbReference type="GO" id="GO:0006402">
    <property type="term" value="P:mRNA catabolic process"/>
    <property type="evidence" value="ECO:0007669"/>
    <property type="project" value="TreeGrafter"/>
</dbReference>
<dbReference type="GO" id="GO:0004521">
    <property type="term" value="F:RNA endonuclease activity"/>
    <property type="evidence" value="ECO:0007669"/>
    <property type="project" value="TreeGrafter"/>
</dbReference>
<reference evidence="1" key="1">
    <citation type="submission" date="2010-05" db="EMBL/GenBank/DDBJ databases">
        <title>The draft genome of Desulfonatronospira thiodismutans ASO3-1.</title>
        <authorList>
            <consortium name="US DOE Joint Genome Institute (JGI-PGF)"/>
            <person name="Lucas S."/>
            <person name="Copeland A."/>
            <person name="Lapidus A."/>
            <person name="Cheng J.-F."/>
            <person name="Bruce D."/>
            <person name="Goodwin L."/>
            <person name="Pitluck S."/>
            <person name="Chertkov O."/>
            <person name="Brettin T."/>
            <person name="Detter J.C."/>
            <person name="Han C."/>
            <person name="Land M.L."/>
            <person name="Hauser L."/>
            <person name="Kyrpides N."/>
            <person name="Mikhailova N."/>
            <person name="Muyzer G."/>
            <person name="Woyke T."/>
        </authorList>
    </citation>
    <scope>NUCLEOTIDE SEQUENCE [LARGE SCALE GENOMIC DNA]</scope>
    <source>
        <strain evidence="1">ASO3-1</strain>
    </source>
</reference>
<dbReference type="AlphaFoldDB" id="D6SRU9"/>
<dbReference type="Pfam" id="PF02452">
    <property type="entry name" value="PemK_toxin"/>
    <property type="match status" value="1"/>
</dbReference>
<dbReference type="EMBL" id="ACJN02000003">
    <property type="protein sequence ID" value="EFI33415.1"/>
    <property type="molecule type" value="Genomic_DNA"/>
</dbReference>
<dbReference type="InterPro" id="IPR011067">
    <property type="entry name" value="Plasmid_toxin/cell-grow_inhib"/>
</dbReference>
<dbReference type="Proteomes" id="UP000005496">
    <property type="component" value="Unassembled WGS sequence"/>
</dbReference>
<dbReference type="OrthoDB" id="9793906at2"/>
<proteinExistence type="predicted"/>
<evidence type="ECO:0000313" key="2">
    <source>
        <dbReference type="Proteomes" id="UP000005496"/>
    </source>
</evidence>
<accession>D6SRU9</accession>
<dbReference type="RefSeq" id="WP_008870768.1">
    <property type="nucleotide sequence ID" value="NZ_ACJN02000003.1"/>
</dbReference>
<comment type="caution">
    <text evidence="1">The sequence shown here is derived from an EMBL/GenBank/DDBJ whole genome shotgun (WGS) entry which is preliminary data.</text>
</comment>
<keyword evidence="2" id="KW-1185">Reference proteome</keyword>
<dbReference type="SUPFAM" id="SSF50118">
    <property type="entry name" value="Cell growth inhibitor/plasmid maintenance toxic component"/>
    <property type="match status" value="1"/>
</dbReference>
<dbReference type="Gene3D" id="2.30.30.110">
    <property type="match status" value="1"/>
</dbReference>
<dbReference type="eggNOG" id="COG2337">
    <property type="taxonomic scope" value="Bacteria"/>
</dbReference>
<dbReference type="GO" id="GO:0016075">
    <property type="term" value="P:rRNA catabolic process"/>
    <property type="evidence" value="ECO:0007669"/>
    <property type="project" value="TreeGrafter"/>
</dbReference>
<protein>
    <submittedName>
        <fullName evidence="1">Transcriptional modulator of MazE/toxin, MazF</fullName>
    </submittedName>
</protein>
<name>D6SRU9_9BACT</name>
<evidence type="ECO:0000313" key="1">
    <source>
        <dbReference type="EMBL" id="EFI33415.1"/>
    </source>
</evidence>